<evidence type="ECO:0000256" key="1">
    <source>
        <dbReference type="ARBA" id="ARBA00006611"/>
    </source>
</evidence>
<dbReference type="OrthoDB" id="9783370at2"/>
<dbReference type="GO" id="GO:0005524">
    <property type="term" value="F:ATP binding"/>
    <property type="evidence" value="ECO:0007669"/>
    <property type="project" value="UniProtKB-KW"/>
</dbReference>
<dbReference type="InterPro" id="IPR027417">
    <property type="entry name" value="P-loop_NTPase"/>
</dbReference>
<dbReference type="Pfam" id="PF00437">
    <property type="entry name" value="T2SSE"/>
    <property type="match status" value="1"/>
</dbReference>
<dbReference type="GO" id="GO:0016887">
    <property type="term" value="F:ATP hydrolysis activity"/>
    <property type="evidence" value="ECO:0007669"/>
    <property type="project" value="TreeGrafter"/>
</dbReference>
<name>F8E5C7_FLESM</name>
<dbReference type="GO" id="GO:0005886">
    <property type="term" value="C:plasma membrane"/>
    <property type="evidence" value="ECO:0007669"/>
    <property type="project" value="TreeGrafter"/>
</dbReference>
<evidence type="ECO:0000313" key="6">
    <source>
        <dbReference type="EMBL" id="AEI14623.1"/>
    </source>
</evidence>
<reference evidence="7" key="2">
    <citation type="submission" date="2011-06" db="EMBL/GenBank/DDBJ databases">
        <title>The complete genome of Flexistipes sinusarabici DSM 4947.</title>
        <authorList>
            <person name="Lucas S."/>
            <person name="Han J."/>
            <person name="Lapidus A."/>
            <person name="Bruce D."/>
            <person name="Goodwin L."/>
            <person name="Pitluck S."/>
            <person name="Peters L."/>
            <person name="Kyrpides N."/>
            <person name="Mavromatis K."/>
            <person name="Ivanova N."/>
            <person name="Mikhailova N."/>
            <person name="Chertkov O."/>
            <person name="Detter J.C."/>
            <person name="Tapia R."/>
            <person name="Han C."/>
            <person name="Land M."/>
            <person name="Hauser L."/>
            <person name="Markowitz V."/>
            <person name="Cheng J.-F."/>
            <person name="Hugenholtz P."/>
            <person name="Woyke T."/>
            <person name="Wu D."/>
            <person name="Spring S."/>
            <person name="Schroeder M."/>
            <person name="Brambilla E."/>
            <person name="Klenk H.-P."/>
            <person name="Eisen J.A."/>
        </authorList>
    </citation>
    <scope>NUCLEOTIDE SEQUENCE [LARGE SCALE GENOMIC DNA]</scope>
    <source>
        <strain evidence="7">DSM 4947 / MAS 10</strain>
    </source>
</reference>
<keyword evidence="7" id="KW-1185">Reference proteome</keyword>
<dbReference type="InterPro" id="IPR007831">
    <property type="entry name" value="T2SS_GspE_N"/>
</dbReference>
<dbReference type="Pfam" id="PF05157">
    <property type="entry name" value="MshEN"/>
    <property type="match status" value="1"/>
</dbReference>
<dbReference type="Gene3D" id="3.30.450.90">
    <property type="match status" value="1"/>
</dbReference>
<dbReference type="eggNOG" id="COG2805">
    <property type="taxonomic scope" value="Bacteria"/>
</dbReference>
<evidence type="ECO:0000259" key="5">
    <source>
        <dbReference type="Pfam" id="PF05157"/>
    </source>
</evidence>
<feature type="domain" description="Bacterial type II secretion system protein E" evidence="4">
    <location>
        <begin position="269"/>
        <end position="435"/>
    </location>
</feature>
<dbReference type="KEGG" id="fsi:Flexsi_0964"/>
<comment type="similarity">
    <text evidence="1">Belongs to the GSP E family.</text>
</comment>
<dbReference type="InterPro" id="IPR037257">
    <property type="entry name" value="T2SS_E_N_sf"/>
</dbReference>
<dbReference type="PANTHER" id="PTHR30258">
    <property type="entry name" value="TYPE II SECRETION SYSTEM PROTEIN GSPE-RELATED"/>
    <property type="match status" value="1"/>
</dbReference>
<reference evidence="6 7" key="1">
    <citation type="journal article" date="2011" name="Stand. Genomic Sci.">
        <title>Genome sequence of the moderately thermophilic halophile Flexistipes sinusarabici strain (MAS10).</title>
        <authorList>
            <person name="Lapidus A."/>
            <person name="Chertkov O."/>
            <person name="Nolan M."/>
            <person name="Lucas S."/>
            <person name="Hammon N."/>
            <person name="Deshpande S."/>
            <person name="Cheng J.F."/>
            <person name="Tapia R."/>
            <person name="Han C."/>
            <person name="Goodwin L."/>
            <person name="Pitluck S."/>
            <person name="Liolios K."/>
            <person name="Pagani I."/>
            <person name="Ivanova N."/>
            <person name="Huntemann M."/>
            <person name="Mavromatis K."/>
            <person name="Mikhailova N."/>
            <person name="Pati A."/>
            <person name="Chen A."/>
            <person name="Palaniappan K."/>
            <person name="Land M."/>
            <person name="Hauser L."/>
            <person name="Brambilla E.M."/>
            <person name="Rohde M."/>
            <person name="Abt B."/>
            <person name="Spring S."/>
            <person name="Goker M."/>
            <person name="Bristow J."/>
            <person name="Eisen J.A."/>
            <person name="Markowitz V."/>
            <person name="Hugenholtz P."/>
            <person name="Kyrpides N.C."/>
            <person name="Klenk H.P."/>
            <person name="Woyke T."/>
        </authorList>
    </citation>
    <scope>NUCLEOTIDE SEQUENCE [LARGE SCALE GENOMIC DNA]</scope>
    <source>
        <strain evidence="7">DSM 4947 / MAS 10</strain>
    </source>
</reference>
<dbReference type="STRING" id="717231.Flexsi_0964"/>
<gene>
    <name evidence="6" type="ordered locus">Flexsi_0964</name>
</gene>
<feature type="domain" description="Type II secretion system protein GspE N-terminal" evidence="5">
    <location>
        <begin position="56"/>
        <end position="133"/>
    </location>
</feature>
<dbReference type="InterPro" id="IPR001482">
    <property type="entry name" value="T2SS/T4SS_dom"/>
</dbReference>
<dbReference type="PANTHER" id="PTHR30258:SF1">
    <property type="entry name" value="PROTEIN TRANSPORT PROTEIN HOFB HOMOLOG"/>
    <property type="match status" value="1"/>
</dbReference>
<evidence type="ECO:0000259" key="4">
    <source>
        <dbReference type="Pfam" id="PF00437"/>
    </source>
</evidence>
<dbReference type="Gene3D" id="1.10.40.70">
    <property type="match status" value="1"/>
</dbReference>
<protein>
    <submittedName>
        <fullName evidence="6">General secretory system II protein E domain protein</fullName>
    </submittedName>
</protein>
<organism evidence="6 7">
    <name type="scientific">Flexistipes sinusarabici (strain ATCC 49648 / DSM 4947 / MAS 10)</name>
    <dbReference type="NCBI Taxonomy" id="717231"/>
    <lineage>
        <taxon>Bacteria</taxon>
        <taxon>Pseudomonadati</taxon>
        <taxon>Deferribacterota</taxon>
        <taxon>Deferribacteres</taxon>
        <taxon>Deferribacterales</taxon>
        <taxon>Flexistipitaceae</taxon>
        <taxon>Flexistipes</taxon>
    </lineage>
</organism>
<dbReference type="HOGENOM" id="CLU_532857_0_0_0"/>
<dbReference type="EMBL" id="CP002858">
    <property type="protein sequence ID" value="AEI14623.1"/>
    <property type="molecule type" value="Genomic_DNA"/>
</dbReference>
<accession>F8E5C7</accession>
<keyword evidence="3" id="KW-0067">ATP-binding</keyword>
<keyword evidence="2" id="KW-0547">Nucleotide-binding</keyword>
<sequence>MKKLGEILVDKGLINHEQLNKALKKQSETGDRLGKLLIKMDIVSEEQLFTFLSKQYGVVMFNEQELTIPADVQKLVKYDLVYNYGIIPFKVTDKGVHIGFSDFRVLNDIDEIAFKTGKNVIPVLFPDSMYEKILSDIKEIDYGEEDYYFQSFKKKIETEFNKGAGVEALLSAIVSFEPNLTKVFFAEDSAPAIRKNGRFYKLNTDPMKKEDLLNYIKSLTDEATRKTLLHKKTVRFYKTIADKNFFINIVRQKSSYLIVLTITSSEIPKFNNLGFKDDVSRYILEPTKGFYFFIAPFGHGKATTMASIVNHFNKSKTRNILFLEKQSMYEIVSDKSIVTKLDVGMRTYNKENFFKIIYDIDPEIIFLMDIDSLEILEMALKFVESGRTVYACYEGGSISGALEKLFLLDNSENKYYVNKFASHLRLVVNFRLVPVETIERKAMIYEYMYNSFKLRKALKESNFMYIDTQLRGTADYMPFEKTLAEFYVKKLIDFDTAENYSLDFELFKNYAGIKES</sequence>
<dbReference type="RefSeq" id="WP_013886113.1">
    <property type="nucleotide sequence ID" value="NC_015672.1"/>
</dbReference>
<dbReference type="Gene3D" id="3.40.50.300">
    <property type="entry name" value="P-loop containing nucleotide triphosphate hydrolases"/>
    <property type="match status" value="1"/>
</dbReference>
<evidence type="ECO:0000256" key="2">
    <source>
        <dbReference type="ARBA" id="ARBA00022741"/>
    </source>
</evidence>
<proteinExistence type="inferred from homology"/>
<dbReference type="Gene3D" id="3.30.300.160">
    <property type="entry name" value="Type II secretion system, protein E, N-terminal domain"/>
    <property type="match status" value="1"/>
</dbReference>
<dbReference type="AlphaFoldDB" id="F8E5C7"/>
<evidence type="ECO:0000256" key="3">
    <source>
        <dbReference type="ARBA" id="ARBA00022840"/>
    </source>
</evidence>
<evidence type="ECO:0000313" key="7">
    <source>
        <dbReference type="Proteomes" id="UP000006621"/>
    </source>
</evidence>
<dbReference type="SUPFAM" id="SSF52540">
    <property type="entry name" value="P-loop containing nucleoside triphosphate hydrolases"/>
    <property type="match status" value="1"/>
</dbReference>
<dbReference type="Proteomes" id="UP000006621">
    <property type="component" value="Chromosome"/>
</dbReference>
<dbReference type="SUPFAM" id="SSF160246">
    <property type="entry name" value="EspE N-terminal domain-like"/>
    <property type="match status" value="1"/>
</dbReference>